<reference evidence="1" key="1">
    <citation type="submission" date="2021-06" db="EMBL/GenBank/DDBJ databases">
        <title>Comparative genomics, transcriptomics and evolutionary studies reveal genomic signatures of adaptation to plant cell wall in hemibiotrophic fungi.</title>
        <authorList>
            <consortium name="DOE Joint Genome Institute"/>
            <person name="Baroncelli R."/>
            <person name="Diaz J.F."/>
            <person name="Benocci T."/>
            <person name="Peng M."/>
            <person name="Battaglia E."/>
            <person name="Haridas S."/>
            <person name="Andreopoulos W."/>
            <person name="Labutti K."/>
            <person name="Pangilinan J."/>
            <person name="Floch G.L."/>
            <person name="Makela M.R."/>
            <person name="Henrissat B."/>
            <person name="Grigoriev I.V."/>
            <person name="Crouch J.A."/>
            <person name="De Vries R.P."/>
            <person name="Sukno S.A."/>
            <person name="Thon M.R."/>
        </authorList>
    </citation>
    <scope>NUCLEOTIDE SEQUENCE</scope>
    <source>
        <strain evidence="1">CBS 125086</strain>
    </source>
</reference>
<sequence length="115" mass="13582">IGFIVITNKYYYNKYKSTKKRLNSKTSKKEEALNIKELDNTLIKVKLLNLLLLRRLIKDNYIVNLEEKKYLNKFFNFKRPSFSSNILRELGIGYLDIEDKIFRAIKTISILGLSS</sequence>
<feature type="non-terminal residue" evidence="1">
    <location>
        <position position="1"/>
    </location>
</feature>
<name>A0AAD8PIL0_9PEZI</name>
<protein>
    <submittedName>
        <fullName evidence="1">Uncharacterized protein</fullName>
    </submittedName>
</protein>
<proteinExistence type="predicted"/>
<dbReference type="AlphaFoldDB" id="A0AAD8PIL0"/>
<evidence type="ECO:0000313" key="1">
    <source>
        <dbReference type="EMBL" id="KAK1561414.1"/>
    </source>
</evidence>
<dbReference type="EMBL" id="JAHLJV010000319">
    <property type="protein sequence ID" value="KAK1561414.1"/>
    <property type="molecule type" value="Genomic_DNA"/>
</dbReference>
<dbReference type="Proteomes" id="UP001230504">
    <property type="component" value="Unassembled WGS sequence"/>
</dbReference>
<gene>
    <name evidence="1" type="ORF">LY79DRAFT_585561</name>
</gene>
<keyword evidence="2" id="KW-1185">Reference proteome</keyword>
<dbReference type="GeneID" id="85444745"/>
<organism evidence="1 2">
    <name type="scientific">Colletotrichum navitas</name>
    <dbReference type="NCBI Taxonomy" id="681940"/>
    <lineage>
        <taxon>Eukaryota</taxon>
        <taxon>Fungi</taxon>
        <taxon>Dikarya</taxon>
        <taxon>Ascomycota</taxon>
        <taxon>Pezizomycotina</taxon>
        <taxon>Sordariomycetes</taxon>
        <taxon>Hypocreomycetidae</taxon>
        <taxon>Glomerellales</taxon>
        <taxon>Glomerellaceae</taxon>
        <taxon>Colletotrichum</taxon>
        <taxon>Colletotrichum graminicola species complex</taxon>
    </lineage>
</organism>
<dbReference type="RefSeq" id="XP_060406643.1">
    <property type="nucleotide sequence ID" value="XM_060560505.1"/>
</dbReference>
<accession>A0AAD8PIL0</accession>
<comment type="caution">
    <text evidence="1">The sequence shown here is derived from an EMBL/GenBank/DDBJ whole genome shotgun (WGS) entry which is preliminary data.</text>
</comment>
<evidence type="ECO:0000313" key="2">
    <source>
        <dbReference type="Proteomes" id="UP001230504"/>
    </source>
</evidence>